<reference evidence="3 4" key="1">
    <citation type="submission" date="2020-08" db="EMBL/GenBank/DDBJ databases">
        <title>Genome sequence of Thermomonas brevis KACC 16975T.</title>
        <authorList>
            <person name="Hyun D.-W."/>
            <person name="Bae J.-W."/>
        </authorList>
    </citation>
    <scope>NUCLEOTIDE SEQUENCE [LARGE SCALE GENOMIC DNA]</scope>
    <source>
        <strain evidence="3 4">KACC 16975</strain>
    </source>
</reference>
<sequence>MGEPKTRAGDASVAGFLAQQPGERREDCEAVSAMMQAATGEPARMWGGSIVGFGKYAYVSSGKTNEWPLVGFSPRKNELVLYLTAGFDDAGALLDKLGRHRTGKACLYVKRMADVDAQVLRRLIDASVEAMEAKRIR</sequence>
<proteinExistence type="predicted"/>
<dbReference type="AlphaFoldDB" id="A0A7G9QS32"/>
<dbReference type="RefSeq" id="WP_187569919.1">
    <property type="nucleotide sequence ID" value="NZ_CP060711.1"/>
</dbReference>
<name>A0A7G9QS32_9GAMM</name>
<feature type="region of interest" description="Disordered" evidence="1">
    <location>
        <begin position="1"/>
        <end position="21"/>
    </location>
</feature>
<evidence type="ECO:0000313" key="3">
    <source>
        <dbReference type="EMBL" id="QNN46157.1"/>
    </source>
</evidence>
<gene>
    <name evidence="3" type="ORF">H9L17_13380</name>
</gene>
<keyword evidence="4" id="KW-1185">Reference proteome</keyword>
<feature type="domain" description="YdhG-like" evidence="2">
    <location>
        <begin position="24"/>
        <end position="127"/>
    </location>
</feature>
<dbReference type="Pfam" id="PF08818">
    <property type="entry name" value="DUF1801"/>
    <property type="match status" value="1"/>
</dbReference>
<evidence type="ECO:0000256" key="1">
    <source>
        <dbReference type="SAM" id="MobiDB-lite"/>
    </source>
</evidence>
<dbReference type="Proteomes" id="UP000515977">
    <property type="component" value="Chromosome"/>
</dbReference>
<dbReference type="EMBL" id="CP060711">
    <property type="protein sequence ID" value="QNN46157.1"/>
    <property type="molecule type" value="Genomic_DNA"/>
</dbReference>
<dbReference type="InterPro" id="IPR014922">
    <property type="entry name" value="YdhG-like"/>
</dbReference>
<accession>A0A7G9QS32</accession>
<dbReference type="KEGG" id="tbv:H9L17_13380"/>
<protein>
    <submittedName>
        <fullName evidence="3">DUF1801 domain-containing protein</fullName>
    </submittedName>
</protein>
<evidence type="ECO:0000313" key="4">
    <source>
        <dbReference type="Proteomes" id="UP000515977"/>
    </source>
</evidence>
<organism evidence="3 4">
    <name type="scientific">Thermomonas brevis</name>
    <dbReference type="NCBI Taxonomy" id="215691"/>
    <lineage>
        <taxon>Bacteria</taxon>
        <taxon>Pseudomonadati</taxon>
        <taxon>Pseudomonadota</taxon>
        <taxon>Gammaproteobacteria</taxon>
        <taxon>Lysobacterales</taxon>
        <taxon>Lysobacteraceae</taxon>
        <taxon>Thermomonas</taxon>
    </lineage>
</organism>
<evidence type="ECO:0000259" key="2">
    <source>
        <dbReference type="Pfam" id="PF08818"/>
    </source>
</evidence>